<sequence length="406" mass="46167">MAGAFDIATDGQDLIQTASSPYSAGSSRDYEKERDIFRLFSLVFAARGSNSVPQREDGFKKTIDALKSHIDMANLLLHYGQQEVLRVAKQLAEDGVFDSESKARSLFPETFSTPTTDDPLGQPMIPMEVQEQRRETKRKKRQRQRQKAREKRTSKSAAPPNLASTEQAFNSGESCREFCDNSVNGPQKQQKATSQLEETALPRASPMFLPIDVQMNILSHLRSFIQDMCRGRVKDMSMPFDLDEMWNTVATDNLHGWRQDYREQIGEESDGTLSECRTMDQLVLSLEGIHLTLVNEGPVPVQVVNRFVLDAVILARRWGSQRFKTLFEDWYRMTKSATDEFRVRCQQAHLDLENELLEISKEGSGGARGRQKRRQKIDDYNSRLSSYGSAARMEIEIMLTLVGYTG</sequence>
<feature type="region of interest" description="Disordered" evidence="1">
    <location>
        <begin position="107"/>
        <end position="166"/>
    </location>
</feature>
<proteinExistence type="predicted"/>
<dbReference type="AlphaFoldDB" id="A0AA39GNX5"/>
<organism evidence="2 3">
    <name type="scientific">Sarocladium strictum</name>
    <name type="common">Black bundle disease fungus</name>
    <name type="synonym">Acremonium strictum</name>
    <dbReference type="NCBI Taxonomy" id="5046"/>
    <lineage>
        <taxon>Eukaryota</taxon>
        <taxon>Fungi</taxon>
        <taxon>Dikarya</taxon>
        <taxon>Ascomycota</taxon>
        <taxon>Pezizomycotina</taxon>
        <taxon>Sordariomycetes</taxon>
        <taxon>Hypocreomycetidae</taxon>
        <taxon>Hypocreales</taxon>
        <taxon>Sarocladiaceae</taxon>
        <taxon>Sarocladium</taxon>
    </lineage>
</organism>
<dbReference type="EMBL" id="JAPDFR010000002">
    <property type="protein sequence ID" value="KAK0389904.1"/>
    <property type="molecule type" value="Genomic_DNA"/>
</dbReference>
<evidence type="ECO:0000256" key="1">
    <source>
        <dbReference type="SAM" id="MobiDB-lite"/>
    </source>
</evidence>
<comment type="caution">
    <text evidence="2">The sequence shown here is derived from an EMBL/GenBank/DDBJ whole genome shotgun (WGS) entry which is preliminary data.</text>
</comment>
<reference evidence="2" key="1">
    <citation type="submission" date="2022-10" db="EMBL/GenBank/DDBJ databases">
        <title>Determination and structural analysis of whole genome sequence of Sarocladium strictum F4-1.</title>
        <authorList>
            <person name="Hu L."/>
            <person name="Jiang Y."/>
        </authorList>
    </citation>
    <scope>NUCLEOTIDE SEQUENCE</scope>
    <source>
        <strain evidence="2">F4-1</strain>
    </source>
</reference>
<accession>A0AA39GNX5</accession>
<gene>
    <name evidence="2" type="ORF">NLU13_3477</name>
</gene>
<evidence type="ECO:0000313" key="2">
    <source>
        <dbReference type="EMBL" id="KAK0389904.1"/>
    </source>
</evidence>
<name>A0AA39GNX5_SARSR</name>
<protein>
    <submittedName>
        <fullName evidence="2">Uncharacterized protein</fullName>
    </submittedName>
</protein>
<dbReference type="Proteomes" id="UP001175261">
    <property type="component" value="Unassembled WGS sequence"/>
</dbReference>
<keyword evidence="3" id="KW-1185">Reference proteome</keyword>
<evidence type="ECO:0000313" key="3">
    <source>
        <dbReference type="Proteomes" id="UP001175261"/>
    </source>
</evidence>
<feature type="compositionally biased region" description="Basic residues" evidence="1">
    <location>
        <begin position="135"/>
        <end position="154"/>
    </location>
</feature>